<dbReference type="Proteomes" id="UP000248961">
    <property type="component" value="Unassembled WGS sequence"/>
</dbReference>
<dbReference type="VEuPathDB" id="FungiDB:BO97DRAFT_481555"/>
<proteinExistence type="inferred from homology"/>
<keyword evidence="8" id="KW-0756">Sterol biosynthesis</keyword>
<evidence type="ECO:0000256" key="10">
    <source>
        <dbReference type="ARBA" id="ARBA00023136"/>
    </source>
</evidence>
<feature type="transmembrane region" description="Helical" evidence="13">
    <location>
        <begin position="54"/>
        <end position="73"/>
    </location>
</feature>
<dbReference type="OrthoDB" id="6485510at2759"/>
<keyword evidence="5" id="KW-0256">Endoplasmic reticulum</keyword>
<reference evidence="14 15" key="1">
    <citation type="submission" date="2018-02" db="EMBL/GenBank/DDBJ databases">
        <title>The genomes of Aspergillus section Nigri reveals drivers in fungal speciation.</title>
        <authorList>
            <consortium name="DOE Joint Genome Institute"/>
            <person name="Vesth T.C."/>
            <person name="Nybo J."/>
            <person name="Theobald S."/>
            <person name="Brandl J."/>
            <person name="Frisvad J.C."/>
            <person name="Nielsen K.F."/>
            <person name="Lyhne E.K."/>
            <person name="Kogle M.E."/>
            <person name="Kuo A."/>
            <person name="Riley R."/>
            <person name="Clum A."/>
            <person name="Nolan M."/>
            <person name="Lipzen A."/>
            <person name="Salamov A."/>
            <person name="Henrissat B."/>
            <person name="Wiebenga A."/>
            <person name="De vries R.P."/>
            <person name="Grigoriev I.V."/>
            <person name="Mortensen U.H."/>
            <person name="Andersen M.R."/>
            <person name="Baker S.E."/>
        </authorList>
    </citation>
    <scope>NUCLEOTIDE SEQUENCE [LARGE SCALE GENOMIC DNA]</scope>
    <source>
        <strain evidence="14 15">CBS 101889</strain>
    </source>
</reference>
<dbReference type="AlphaFoldDB" id="A0A395HHP7"/>
<keyword evidence="10 13" id="KW-0472">Membrane</keyword>
<evidence type="ECO:0008006" key="16">
    <source>
        <dbReference type="Google" id="ProtNLM"/>
    </source>
</evidence>
<keyword evidence="9" id="KW-0443">Lipid metabolism</keyword>
<protein>
    <recommendedName>
        <fullName evidence="16">Ergosterol biosynthesis protein Erg28</fullName>
    </recommendedName>
</protein>
<keyword evidence="15" id="KW-1185">Reference proteome</keyword>
<dbReference type="GO" id="GO:0016126">
    <property type="term" value="P:sterol biosynthetic process"/>
    <property type="evidence" value="ECO:0007669"/>
    <property type="project" value="UniProtKB-KW"/>
</dbReference>
<dbReference type="GO" id="GO:0030674">
    <property type="term" value="F:protein-macromolecule adaptor activity"/>
    <property type="evidence" value="ECO:0007669"/>
    <property type="project" value="TreeGrafter"/>
</dbReference>
<dbReference type="PANTHER" id="PTHR15451:SF19">
    <property type="entry name" value="ERGOSTEROL BIOSYNTHETIC PROTEIN 28 HOMOLOG"/>
    <property type="match status" value="1"/>
</dbReference>
<feature type="transmembrane region" description="Helical" evidence="13">
    <location>
        <begin position="113"/>
        <end position="133"/>
    </location>
</feature>
<evidence type="ECO:0000256" key="1">
    <source>
        <dbReference type="ARBA" id="ARBA00004477"/>
    </source>
</evidence>
<evidence type="ECO:0000256" key="4">
    <source>
        <dbReference type="ARBA" id="ARBA00022692"/>
    </source>
</evidence>
<dbReference type="PANTHER" id="PTHR15451">
    <property type="entry name" value="ERGOSTEROL BIOSYNTHETIC PROTEIN 28-RELATED"/>
    <property type="match status" value="1"/>
</dbReference>
<evidence type="ECO:0000313" key="15">
    <source>
        <dbReference type="Proteomes" id="UP000248961"/>
    </source>
</evidence>
<dbReference type="InterPro" id="IPR005352">
    <property type="entry name" value="Erg28"/>
</dbReference>
<evidence type="ECO:0000256" key="3">
    <source>
        <dbReference type="ARBA" id="ARBA00022516"/>
    </source>
</evidence>
<keyword evidence="11" id="KW-1207">Sterol metabolism</keyword>
<comment type="subcellular location">
    <subcellularLocation>
        <location evidence="1">Endoplasmic reticulum membrane</location>
        <topology evidence="1">Multi-pass membrane protein</topology>
    </subcellularLocation>
</comment>
<evidence type="ECO:0000256" key="8">
    <source>
        <dbReference type="ARBA" id="ARBA00023011"/>
    </source>
</evidence>
<evidence type="ECO:0000256" key="7">
    <source>
        <dbReference type="ARBA" id="ARBA00022989"/>
    </source>
</evidence>
<feature type="transmembrane region" description="Helical" evidence="13">
    <location>
        <begin position="12"/>
        <end position="34"/>
    </location>
</feature>
<feature type="transmembrane region" description="Helical" evidence="13">
    <location>
        <begin position="85"/>
        <end position="107"/>
    </location>
</feature>
<keyword evidence="6" id="KW-0752">Steroid biosynthesis</keyword>
<evidence type="ECO:0000256" key="2">
    <source>
        <dbReference type="ARBA" id="ARBA00005377"/>
    </source>
</evidence>
<dbReference type="EMBL" id="KZ824342">
    <property type="protein sequence ID" value="RAL07019.1"/>
    <property type="molecule type" value="Genomic_DNA"/>
</dbReference>
<dbReference type="GeneID" id="37205114"/>
<gene>
    <name evidence="14" type="ORF">BO97DRAFT_481555</name>
</gene>
<dbReference type="RefSeq" id="XP_025546173.1">
    <property type="nucleotide sequence ID" value="XM_025700825.1"/>
</dbReference>
<dbReference type="GO" id="GO:0005789">
    <property type="term" value="C:endoplasmic reticulum membrane"/>
    <property type="evidence" value="ECO:0007669"/>
    <property type="project" value="UniProtKB-SubCell"/>
</dbReference>
<accession>A0A395HHP7</accession>
<dbReference type="Pfam" id="PF03694">
    <property type="entry name" value="Erg28"/>
    <property type="match status" value="1"/>
</dbReference>
<keyword evidence="4 13" id="KW-0812">Transmembrane</keyword>
<evidence type="ECO:0000256" key="12">
    <source>
        <dbReference type="ARBA" id="ARBA00023221"/>
    </source>
</evidence>
<keyword evidence="7 13" id="KW-1133">Transmembrane helix</keyword>
<comment type="similarity">
    <text evidence="2">Belongs to the ERG28 family.</text>
</comment>
<sequence length="136" mass="14806">MPTAWLPPYEAGLLPYFLLYSTLATLAHALTTYLHPLRSIHAFSGPSAPPKSPLLAHVYGLINLLAASIRLSAAYHIHNAPVYDLAVLSFVFVLALYLSEILVWGTVAVRDGMVPIVASGVGVLWMVGGREWYLGY</sequence>
<dbReference type="STRING" id="1450537.A0A395HHP7"/>
<name>A0A395HHP7_ASPHC</name>
<evidence type="ECO:0000256" key="5">
    <source>
        <dbReference type="ARBA" id="ARBA00022824"/>
    </source>
</evidence>
<keyword evidence="3" id="KW-0444">Lipid biosynthesis</keyword>
<evidence type="ECO:0000313" key="14">
    <source>
        <dbReference type="EMBL" id="RAL07019.1"/>
    </source>
</evidence>
<organism evidence="14 15">
    <name type="scientific">Aspergillus homomorphus (strain CBS 101889)</name>
    <dbReference type="NCBI Taxonomy" id="1450537"/>
    <lineage>
        <taxon>Eukaryota</taxon>
        <taxon>Fungi</taxon>
        <taxon>Dikarya</taxon>
        <taxon>Ascomycota</taxon>
        <taxon>Pezizomycotina</taxon>
        <taxon>Eurotiomycetes</taxon>
        <taxon>Eurotiomycetidae</taxon>
        <taxon>Eurotiales</taxon>
        <taxon>Aspergillaceae</taxon>
        <taxon>Aspergillus</taxon>
        <taxon>Aspergillus subgen. Circumdati</taxon>
    </lineage>
</organism>
<evidence type="ECO:0000256" key="13">
    <source>
        <dbReference type="SAM" id="Phobius"/>
    </source>
</evidence>
<evidence type="ECO:0000256" key="11">
    <source>
        <dbReference type="ARBA" id="ARBA00023166"/>
    </source>
</evidence>
<evidence type="ECO:0000256" key="9">
    <source>
        <dbReference type="ARBA" id="ARBA00023098"/>
    </source>
</evidence>
<evidence type="ECO:0000256" key="6">
    <source>
        <dbReference type="ARBA" id="ARBA00022955"/>
    </source>
</evidence>
<keyword evidence="12" id="KW-0753">Steroid metabolism</keyword>